<evidence type="ECO:0000256" key="1">
    <source>
        <dbReference type="ARBA" id="ARBA00007357"/>
    </source>
</evidence>
<proteinExistence type="inferred from homology"/>
<dbReference type="SUPFAM" id="SSF55486">
    <property type="entry name" value="Metalloproteases ('zincins'), catalytic domain"/>
    <property type="match status" value="1"/>
</dbReference>
<accession>A0A147B937</accession>
<dbReference type="Pfam" id="PF01431">
    <property type="entry name" value="Peptidase_M13"/>
    <property type="match status" value="1"/>
</dbReference>
<evidence type="ECO:0000259" key="2">
    <source>
        <dbReference type="Pfam" id="PF01431"/>
    </source>
</evidence>
<dbReference type="PANTHER" id="PTHR11733">
    <property type="entry name" value="ZINC METALLOPROTEASE FAMILY M13 NEPRILYSIN-RELATED"/>
    <property type="match status" value="1"/>
</dbReference>
<dbReference type="GO" id="GO:0004222">
    <property type="term" value="F:metalloendopeptidase activity"/>
    <property type="evidence" value="ECO:0007669"/>
    <property type="project" value="InterPro"/>
</dbReference>
<feature type="non-terminal residue" evidence="3">
    <location>
        <position position="1"/>
    </location>
</feature>
<dbReference type="EMBL" id="GEIB01000674">
    <property type="protein sequence ID" value="JAR87290.1"/>
    <property type="molecule type" value="Transcribed_RNA"/>
</dbReference>
<evidence type="ECO:0000313" key="3">
    <source>
        <dbReference type="EMBL" id="JAR87290.1"/>
    </source>
</evidence>
<name>A0A147B937_9ACAR</name>
<dbReference type="GO" id="GO:0016485">
    <property type="term" value="P:protein processing"/>
    <property type="evidence" value="ECO:0007669"/>
    <property type="project" value="TreeGrafter"/>
</dbReference>
<dbReference type="InterPro" id="IPR018497">
    <property type="entry name" value="Peptidase_M13_C"/>
</dbReference>
<dbReference type="Gene3D" id="3.40.390.10">
    <property type="entry name" value="Collagenase (Catalytic Domain)"/>
    <property type="match status" value="1"/>
</dbReference>
<dbReference type="GO" id="GO:0005886">
    <property type="term" value="C:plasma membrane"/>
    <property type="evidence" value="ECO:0007669"/>
    <property type="project" value="TreeGrafter"/>
</dbReference>
<reference evidence="3" key="1">
    <citation type="submission" date="2016-03" db="EMBL/GenBank/DDBJ databases">
        <title>Gut transcriptome analysis on engorged females of Ornithodoros mimon (Acari: Argasidae) and phylogenetic inferences of soft ticks.</title>
        <authorList>
            <person name="Landulfo G.A."/>
            <person name="Giovanni D."/>
            <person name="Carvalho E."/>
            <person name="Junqueira-de-Azevedo I."/>
            <person name="Patane J."/>
            <person name="Mendoca R."/>
            <person name="Barros-Battesti D."/>
        </authorList>
    </citation>
    <scope>NUCLEOTIDE SEQUENCE</scope>
    <source>
        <strain evidence="3">Females</strain>
        <tissue evidence="3">Gut</tissue>
    </source>
</reference>
<dbReference type="AlphaFoldDB" id="A0A147B937"/>
<sequence length="143" mass="15812">PSFTENATRNAYEEKLKCLAEAYPAATDNGQKIDGSRTAVEAFSDAAGVTAAYHAFQDRLKQEPSPQLPALELSPEQLFFIGYAQSMCENIRDERFINANGTSTSAPNRLRVLMTVQQMPEFSQAFSCASDTPVQEAKKCHVW</sequence>
<comment type="similarity">
    <text evidence="1">Belongs to the peptidase M13 family.</text>
</comment>
<dbReference type="PROSITE" id="PS51885">
    <property type="entry name" value="NEPRILYSIN"/>
    <property type="match status" value="1"/>
</dbReference>
<feature type="domain" description="Peptidase M13 C-terminal" evidence="2">
    <location>
        <begin position="8"/>
        <end position="142"/>
    </location>
</feature>
<dbReference type="InterPro" id="IPR024079">
    <property type="entry name" value="MetalloPept_cat_dom_sf"/>
</dbReference>
<dbReference type="PANTHER" id="PTHR11733:SF167">
    <property type="entry name" value="FI17812P1-RELATED"/>
    <property type="match status" value="1"/>
</dbReference>
<protein>
    <submittedName>
        <fullName evidence="3">Endothelin converting enzyme 1</fullName>
    </submittedName>
</protein>
<organism evidence="3">
    <name type="scientific">Alectorobius mimon</name>
    <dbReference type="NCBI Taxonomy" id="360319"/>
    <lineage>
        <taxon>Eukaryota</taxon>
        <taxon>Metazoa</taxon>
        <taxon>Ecdysozoa</taxon>
        <taxon>Arthropoda</taxon>
        <taxon>Chelicerata</taxon>
        <taxon>Arachnida</taxon>
        <taxon>Acari</taxon>
        <taxon>Parasitiformes</taxon>
        <taxon>Ixodida</taxon>
        <taxon>Ixodoidea</taxon>
        <taxon>Argasidae</taxon>
        <taxon>Ornithodorinae</taxon>
        <taxon>Alectorobius</taxon>
    </lineage>
</organism>
<dbReference type="InterPro" id="IPR000718">
    <property type="entry name" value="Peptidase_M13"/>
</dbReference>